<comment type="caution">
    <text evidence="10">The sequence shown here is derived from an EMBL/GenBank/DDBJ whole genome shotgun (WGS) entry which is preliminary data.</text>
</comment>
<keyword evidence="5 8" id="KW-0456">Lyase</keyword>
<keyword evidence="11" id="KW-1185">Reference proteome</keyword>
<keyword evidence="2" id="KW-0479">Metal-binding</keyword>
<dbReference type="GO" id="GO:0019748">
    <property type="term" value="P:secondary metabolic process"/>
    <property type="evidence" value="ECO:0007669"/>
    <property type="project" value="TreeGrafter"/>
</dbReference>
<dbReference type="GO" id="GO:0016787">
    <property type="term" value="F:hydrolase activity"/>
    <property type="evidence" value="ECO:0007669"/>
    <property type="project" value="InterPro"/>
</dbReference>
<evidence type="ECO:0000259" key="9">
    <source>
        <dbReference type="Pfam" id="PF04909"/>
    </source>
</evidence>
<dbReference type="PANTHER" id="PTHR21240:SF29">
    <property type="entry name" value="AMIDOHYDROLASE-RELATED DOMAIN-CONTAINING PROTEIN"/>
    <property type="match status" value="1"/>
</dbReference>
<dbReference type="InterPro" id="IPR032465">
    <property type="entry name" value="ACMSD"/>
</dbReference>
<dbReference type="SUPFAM" id="SSF51556">
    <property type="entry name" value="Metallo-dependent hydrolases"/>
    <property type="match status" value="1"/>
</dbReference>
<reference evidence="10" key="1">
    <citation type="submission" date="2021-07" db="EMBL/GenBank/DDBJ databases">
        <authorList>
            <person name="Branca A.L. A."/>
        </authorList>
    </citation>
    <scope>NUCLEOTIDE SEQUENCE</scope>
</reference>
<dbReference type="EMBL" id="CAJVOS010000038">
    <property type="protein sequence ID" value="CAG8174312.1"/>
    <property type="molecule type" value="Genomic_DNA"/>
</dbReference>
<evidence type="ECO:0000256" key="8">
    <source>
        <dbReference type="RuleBase" id="RU366045"/>
    </source>
</evidence>
<feature type="domain" description="Amidohydrolase-related" evidence="9">
    <location>
        <begin position="4"/>
        <end position="328"/>
    </location>
</feature>
<evidence type="ECO:0000256" key="3">
    <source>
        <dbReference type="ARBA" id="ARBA00022793"/>
    </source>
</evidence>
<evidence type="ECO:0000256" key="5">
    <source>
        <dbReference type="ARBA" id="ARBA00023239"/>
    </source>
</evidence>
<evidence type="ECO:0000256" key="7">
    <source>
        <dbReference type="ARBA" id="ARBA00038889"/>
    </source>
</evidence>
<evidence type="ECO:0000313" key="11">
    <source>
        <dbReference type="Proteomes" id="UP001153618"/>
    </source>
</evidence>
<dbReference type="Gene3D" id="3.20.20.140">
    <property type="entry name" value="Metal-dependent hydrolases"/>
    <property type="match status" value="1"/>
</dbReference>
<name>A0A9W4HVR4_PENOL</name>
<dbReference type="GO" id="GO:0005829">
    <property type="term" value="C:cytosol"/>
    <property type="evidence" value="ECO:0007669"/>
    <property type="project" value="TreeGrafter"/>
</dbReference>
<evidence type="ECO:0000256" key="1">
    <source>
        <dbReference type="ARBA" id="ARBA00005871"/>
    </source>
</evidence>
<comment type="catalytic activity">
    <reaction evidence="6">
        <text>6-methylsalicylate + H(+) = 3-methylphenol + CO2</text>
        <dbReference type="Rhea" id="RHEA:23112"/>
        <dbReference type="ChEBI" id="CHEBI:15378"/>
        <dbReference type="ChEBI" id="CHEBI:16526"/>
        <dbReference type="ChEBI" id="CHEBI:17231"/>
        <dbReference type="ChEBI" id="CHEBI:36658"/>
        <dbReference type="EC" id="4.1.1.52"/>
    </reaction>
    <physiologicalReaction direction="left-to-right" evidence="6">
        <dbReference type="Rhea" id="RHEA:23113"/>
    </physiologicalReaction>
</comment>
<dbReference type="Proteomes" id="UP001153618">
    <property type="component" value="Unassembled WGS sequence"/>
</dbReference>
<gene>
    <name evidence="10" type="ORF">POLS_LOCUS6749</name>
</gene>
<organism evidence="10 11">
    <name type="scientific">Penicillium olsonii</name>
    <dbReference type="NCBI Taxonomy" id="99116"/>
    <lineage>
        <taxon>Eukaryota</taxon>
        <taxon>Fungi</taxon>
        <taxon>Dikarya</taxon>
        <taxon>Ascomycota</taxon>
        <taxon>Pezizomycotina</taxon>
        <taxon>Eurotiomycetes</taxon>
        <taxon>Eurotiomycetidae</taxon>
        <taxon>Eurotiales</taxon>
        <taxon>Aspergillaceae</taxon>
        <taxon>Penicillium</taxon>
    </lineage>
</organism>
<dbReference type="OrthoDB" id="2832284at2759"/>
<keyword evidence="3 8" id="KW-0210">Decarboxylase</keyword>
<dbReference type="GO" id="GO:0046872">
    <property type="term" value="F:metal ion binding"/>
    <property type="evidence" value="ECO:0007669"/>
    <property type="project" value="UniProtKB-KW"/>
</dbReference>
<evidence type="ECO:0000256" key="6">
    <source>
        <dbReference type="ARBA" id="ARBA00036832"/>
    </source>
</evidence>
<sequence>MERIDVHAHCVPPSYREYCLQNDFAGKGHPDGMPAIPEWNAAAHIELMKTLNIRKSVLSMSSPATHLTPGDDQEGRSVTRRANNDMSQICADHPDRFLFFASLPLPDVEGSLAEIDYALDHLGAVGFQILTNSHGVYPGDARFNRVFDKLSERKTIVFFHPTTCHIQANTSLTKVTPLPGVPAPVMEFMFDSTRALMSLLTSGTVERCPGIKFLACHCGATFPPIMERIAEFSPILLGPGNGISGEKIKQLLQSRFYFDLAGVPFPDQIHGLLRLVDSSRLLYGSDYPYTPAALAGSLAQRMDSGLEAHFGSETAQAILLENARTMLGEPRV</sequence>
<evidence type="ECO:0000256" key="4">
    <source>
        <dbReference type="ARBA" id="ARBA00022833"/>
    </source>
</evidence>
<dbReference type="EC" id="4.1.1.52" evidence="7"/>
<comment type="similarity">
    <text evidence="1">Belongs to the metallo-dependent hydrolases superfamily. ACMSD family.</text>
</comment>
<dbReference type="AlphaFoldDB" id="A0A9W4HVR4"/>
<dbReference type="GO" id="GO:0047596">
    <property type="term" value="F:6-methylsalicylate decarboxylase activity"/>
    <property type="evidence" value="ECO:0007669"/>
    <property type="project" value="UniProtKB-EC"/>
</dbReference>
<dbReference type="InterPro" id="IPR032466">
    <property type="entry name" value="Metal_Hydrolase"/>
</dbReference>
<evidence type="ECO:0000256" key="2">
    <source>
        <dbReference type="ARBA" id="ARBA00022723"/>
    </source>
</evidence>
<evidence type="ECO:0000313" key="10">
    <source>
        <dbReference type="EMBL" id="CAG8174312.1"/>
    </source>
</evidence>
<keyword evidence="4" id="KW-0862">Zinc</keyword>
<dbReference type="Pfam" id="PF04909">
    <property type="entry name" value="Amidohydro_2"/>
    <property type="match status" value="1"/>
</dbReference>
<dbReference type="InterPro" id="IPR006680">
    <property type="entry name" value="Amidohydro-rel"/>
</dbReference>
<protein>
    <recommendedName>
        <fullName evidence="7">6-methylsalicylate decarboxylase</fullName>
        <ecNumber evidence="7">4.1.1.52</ecNumber>
    </recommendedName>
</protein>
<proteinExistence type="inferred from homology"/>
<dbReference type="PANTHER" id="PTHR21240">
    <property type="entry name" value="2-AMINO-3-CARBOXYLMUCONATE-6-SEMIALDEHYDE DECARBOXYLASE"/>
    <property type="match status" value="1"/>
</dbReference>
<accession>A0A9W4HVR4</accession>